<reference evidence="6 7" key="1">
    <citation type="journal article" date="2006" name="Mol. Plant Microbe Interact.">
        <title>Identification of open reading frames unique to a select agent: Ralstonia solanacearum race 3 biovar 2.</title>
        <authorList>
            <person name="Gabriel D.W."/>
            <person name="Allen C."/>
            <person name="Schell M."/>
            <person name="Denny T.P."/>
            <person name="Greenberg J.T."/>
            <person name="Duan Y.P."/>
            <person name="Flores-Cruz Z."/>
            <person name="Huang Q."/>
            <person name="Clifford J.M."/>
            <person name="Presting G."/>
            <person name="Gonzalez E.T."/>
            <person name="Reddy J."/>
            <person name="Elphinstone J."/>
            <person name="Swanson J."/>
            <person name="Yao J."/>
            <person name="Mulholland V."/>
            <person name="Liu L."/>
            <person name="Farmerie W."/>
            <person name="Patnaikuni M."/>
            <person name="Balogh B."/>
            <person name="Norman D."/>
            <person name="Alvarez A."/>
            <person name="Castillo J.A."/>
            <person name="Jones J."/>
            <person name="Saddler G."/>
            <person name="Walunas T."/>
            <person name="Zhukov A."/>
            <person name="Mikhailova N."/>
        </authorList>
    </citation>
    <scope>NUCLEOTIDE SEQUENCE [LARGE SCALE GENOMIC DNA]</scope>
    <source>
        <strain evidence="6 7">UW551</strain>
    </source>
</reference>
<dbReference type="EMBL" id="AAKL01000012">
    <property type="protein sequence ID" value="EAP73561.1"/>
    <property type="molecule type" value="Genomic_DNA"/>
</dbReference>
<feature type="domain" description="GGDEF" evidence="5">
    <location>
        <begin position="861"/>
        <end position="991"/>
    </location>
</feature>
<dbReference type="InterPro" id="IPR000014">
    <property type="entry name" value="PAS"/>
</dbReference>
<feature type="domain" description="PAS" evidence="3">
    <location>
        <begin position="697"/>
        <end position="767"/>
    </location>
</feature>
<dbReference type="NCBIfam" id="TIGR00229">
    <property type="entry name" value="sensory_box"/>
    <property type="match status" value="2"/>
</dbReference>
<dbReference type="InterPro" id="IPR029787">
    <property type="entry name" value="Nucleotide_cyclase"/>
</dbReference>
<dbReference type="SUPFAM" id="SSF55073">
    <property type="entry name" value="Nucleotide cyclase"/>
    <property type="match status" value="1"/>
</dbReference>
<dbReference type="InterPro" id="IPR013656">
    <property type="entry name" value="PAS_4"/>
</dbReference>
<dbReference type="Pfam" id="PF08448">
    <property type="entry name" value="PAS_4"/>
    <property type="match status" value="2"/>
</dbReference>
<dbReference type="InterPro" id="IPR035965">
    <property type="entry name" value="PAS-like_dom_sf"/>
</dbReference>
<protein>
    <submittedName>
        <fullName evidence="6">Sensory box/GGDEF family protein</fullName>
    </submittedName>
</protein>
<feature type="transmembrane region" description="Helical" evidence="2">
    <location>
        <begin position="63"/>
        <end position="85"/>
    </location>
</feature>
<dbReference type="InterPro" id="IPR043128">
    <property type="entry name" value="Rev_trsase/Diguanyl_cyclase"/>
</dbReference>
<accession>A0AB33VF72</accession>
<evidence type="ECO:0000256" key="1">
    <source>
        <dbReference type="SAM" id="Coils"/>
    </source>
</evidence>
<dbReference type="SUPFAM" id="SSF55785">
    <property type="entry name" value="PYP-like sensor domain (PAS domain)"/>
    <property type="match status" value="2"/>
</dbReference>
<proteinExistence type="predicted"/>
<evidence type="ECO:0000259" key="3">
    <source>
        <dbReference type="PROSITE" id="PS50112"/>
    </source>
</evidence>
<feature type="domain" description="PAS" evidence="3">
    <location>
        <begin position="573"/>
        <end position="643"/>
    </location>
</feature>
<feature type="transmembrane region" description="Helical" evidence="2">
    <location>
        <begin position="26"/>
        <end position="51"/>
    </location>
</feature>
<dbReference type="FunFam" id="3.30.70.270:FF:000001">
    <property type="entry name" value="Diguanylate cyclase domain protein"/>
    <property type="match status" value="1"/>
</dbReference>
<gene>
    <name evidence="6" type="ORF">RRSL_03285</name>
</gene>
<comment type="caution">
    <text evidence="6">The sequence shown here is derived from an EMBL/GenBank/DDBJ whole genome shotgun (WGS) entry which is preliminary data.</text>
</comment>
<sequence>MPIDRVGQSCPDPAHPPSRMLSPRPYAAAAGGIGLLLVLLAATIMGGWLLHWPWAVTLGNPELAVVFSTALALALLGAGVAALSAGNLAPALADRTGSATAACGGTAAVLCALRVVEAATGWPVALDMPDLHRWLDHQWLTGWVGAPQPSHALALGLTGLALALAPDLSQRRRAIVFYGLLALSLLTSGIDLLGQAMDLEYLYPTWLKWRASNITAVCNLLAVMAVGCAARARHPGLWQTRLSPEDTIVWISGGCVVLAGLGATITAFILQIENANATFGITRAQALASYAEEFDQALTTRVASPRLIVATLRVQDALRHPDDNATRLRGLAALNAYREQGYAYLALRTAAGETVLKLGTEIAHPELAIPLRAGLAPERATLQWVHGFSLRTETPVVVDGARVGWLVAEQPLAQMTARYTGTRGVGITETLALSGLDARGRLMSFPQRFDAYVFELPAWMPERRPLPSRLALAGQTGYGQWRDIHGTPTAFGYTPIGHTGLALISKIASVELYAPMRQQFERLGSFMLCLMVGSFLVIRVTVQPFANRLAASERALRTANENLERRRDALRASREQLRLVADNVPAQLSYVDSDNVLRFASRTLLEAFGRAEADVLDHPVRELYAPDDYRTLLLYMTEVLEGYPVQFEITSMQTGTPRYLSGHYYPDYDDRGTLRGYFSVLQDLTLRKTAELALARSERALKLVLDNAPLLVSHIDAHGVFTFCNVTHARWLQRTPEEVYGRHTREIFTPGTYALLAPYIERALAGESVEFEINAPWYEKATGSSARSRTRYFRGQFVVDANDAGERNGFYAFVQDVTEAKRSEMELSRMAHFDALTGLANRYELYERLRAALERRQRQPALMGVLYLDVDHFKRINDTYGHAAGDAVLVEVARRLQHTVRRTDTVARLAGDEFVILLDPIDTSDDALHTAQKVVSAIRPPIQLRGDIALKVTASIGVACPGLDAADADAVLREADRALYWAKSRGRDTAA</sequence>
<dbReference type="NCBIfam" id="TIGR00254">
    <property type="entry name" value="GGDEF"/>
    <property type="match status" value="1"/>
</dbReference>
<dbReference type="SMART" id="SM00091">
    <property type="entry name" value="PAS"/>
    <property type="match status" value="2"/>
</dbReference>
<evidence type="ECO:0000313" key="6">
    <source>
        <dbReference type="EMBL" id="EAP73561.1"/>
    </source>
</evidence>
<keyword evidence="2" id="KW-0472">Membrane</keyword>
<evidence type="ECO:0000313" key="7">
    <source>
        <dbReference type="Proteomes" id="UP000005933"/>
    </source>
</evidence>
<feature type="coiled-coil region" evidence="1">
    <location>
        <begin position="546"/>
        <end position="580"/>
    </location>
</feature>
<dbReference type="CDD" id="cd00130">
    <property type="entry name" value="PAS"/>
    <property type="match status" value="2"/>
</dbReference>
<dbReference type="InterPro" id="IPR000160">
    <property type="entry name" value="GGDEF_dom"/>
</dbReference>
<dbReference type="Gene3D" id="3.30.70.270">
    <property type="match status" value="1"/>
</dbReference>
<dbReference type="CDD" id="cd01949">
    <property type="entry name" value="GGDEF"/>
    <property type="match status" value="1"/>
</dbReference>
<feature type="domain" description="PAC" evidence="4">
    <location>
        <begin position="643"/>
        <end position="696"/>
    </location>
</feature>
<name>A0AB33VF72_RALSU</name>
<evidence type="ECO:0000259" key="4">
    <source>
        <dbReference type="PROSITE" id="PS50113"/>
    </source>
</evidence>
<dbReference type="PANTHER" id="PTHR44757">
    <property type="entry name" value="DIGUANYLATE CYCLASE DGCP"/>
    <property type="match status" value="1"/>
</dbReference>
<keyword evidence="2" id="KW-0812">Transmembrane</keyword>
<feature type="transmembrane region" description="Helical" evidence="2">
    <location>
        <begin position="175"/>
        <end position="197"/>
    </location>
</feature>
<dbReference type="PROSITE" id="PS50887">
    <property type="entry name" value="GGDEF"/>
    <property type="match status" value="1"/>
</dbReference>
<feature type="transmembrane region" description="Helical" evidence="2">
    <location>
        <begin position="248"/>
        <end position="270"/>
    </location>
</feature>
<dbReference type="InterPro" id="IPR000700">
    <property type="entry name" value="PAS-assoc_C"/>
</dbReference>
<organism evidence="6 7">
    <name type="scientific">Ralstonia solanacearum (strain UW551)</name>
    <dbReference type="NCBI Taxonomy" id="342110"/>
    <lineage>
        <taxon>Bacteria</taxon>
        <taxon>Pseudomonadati</taxon>
        <taxon>Pseudomonadota</taxon>
        <taxon>Betaproteobacteria</taxon>
        <taxon>Burkholderiales</taxon>
        <taxon>Burkholderiaceae</taxon>
        <taxon>Ralstonia</taxon>
        <taxon>Ralstonia solanacearum species complex</taxon>
    </lineage>
</organism>
<dbReference type="InterPro" id="IPR052155">
    <property type="entry name" value="Biofilm_reg_signaling"/>
</dbReference>
<dbReference type="Pfam" id="PF00990">
    <property type="entry name" value="GGDEF"/>
    <property type="match status" value="1"/>
</dbReference>
<dbReference type="AlphaFoldDB" id="A0AB33VF72"/>
<dbReference type="PROSITE" id="PS50113">
    <property type="entry name" value="PAC"/>
    <property type="match status" value="1"/>
</dbReference>
<keyword evidence="2" id="KW-1133">Transmembrane helix</keyword>
<feature type="transmembrane region" description="Helical" evidence="2">
    <location>
        <begin position="209"/>
        <end position="228"/>
    </location>
</feature>
<dbReference type="Gene3D" id="3.30.450.20">
    <property type="entry name" value="PAS domain"/>
    <property type="match status" value="2"/>
</dbReference>
<keyword evidence="1" id="KW-0175">Coiled coil</keyword>
<dbReference type="GO" id="GO:0003824">
    <property type="term" value="F:catalytic activity"/>
    <property type="evidence" value="ECO:0007669"/>
    <property type="project" value="UniProtKB-ARBA"/>
</dbReference>
<dbReference type="PANTHER" id="PTHR44757:SF2">
    <property type="entry name" value="BIOFILM ARCHITECTURE MAINTENANCE PROTEIN MBAA"/>
    <property type="match status" value="1"/>
</dbReference>
<dbReference type="Proteomes" id="UP000005933">
    <property type="component" value="Unassembled WGS sequence"/>
</dbReference>
<dbReference type="PROSITE" id="PS50112">
    <property type="entry name" value="PAS"/>
    <property type="match status" value="2"/>
</dbReference>
<evidence type="ECO:0000256" key="2">
    <source>
        <dbReference type="SAM" id="Phobius"/>
    </source>
</evidence>
<dbReference type="SMART" id="SM00267">
    <property type="entry name" value="GGDEF"/>
    <property type="match status" value="1"/>
</dbReference>
<evidence type="ECO:0000259" key="5">
    <source>
        <dbReference type="PROSITE" id="PS50887"/>
    </source>
</evidence>